<dbReference type="InterPro" id="IPR024168">
    <property type="entry name" value="Catalase_SrpA-type_pred"/>
</dbReference>
<proteinExistence type="inferred from homology"/>
<evidence type="ECO:0000313" key="12">
    <source>
        <dbReference type="EMBL" id="CDG81100.1"/>
    </source>
</evidence>
<keyword evidence="7 8" id="KW-0408">Iron</keyword>
<evidence type="ECO:0000256" key="10">
    <source>
        <dbReference type="PIRSR" id="PIRSR000296-2"/>
    </source>
</evidence>
<dbReference type="PROSITE" id="PS51402">
    <property type="entry name" value="CATALASE_3"/>
    <property type="match status" value="1"/>
</dbReference>
<dbReference type="HOGENOM" id="CLU_045961_0_0_4"/>
<dbReference type="GO" id="GO:0020037">
    <property type="term" value="F:heme binding"/>
    <property type="evidence" value="ECO:0007669"/>
    <property type="project" value="InterPro"/>
</dbReference>
<dbReference type="InterPro" id="IPR018028">
    <property type="entry name" value="Catalase"/>
</dbReference>
<feature type="domain" description="Catalase core" evidence="11">
    <location>
        <begin position="12"/>
        <end position="307"/>
    </location>
</feature>
<dbReference type="Gene3D" id="2.40.180.10">
    <property type="entry name" value="Catalase core domain"/>
    <property type="match status" value="1"/>
</dbReference>
<dbReference type="eggNOG" id="COG0753">
    <property type="taxonomic scope" value="Bacteria"/>
</dbReference>
<evidence type="ECO:0000256" key="7">
    <source>
        <dbReference type="ARBA" id="ARBA00023004"/>
    </source>
</evidence>
<dbReference type="PANTHER" id="PTHR11465">
    <property type="entry name" value="CATALASE"/>
    <property type="match status" value="1"/>
</dbReference>
<protein>
    <recommendedName>
        <fullName evidence="8">Catalase-related peroxidase</fullName>
        <ecNumber evidence="8">1.11.1.-</ecNumber>
    </recommendedName>
</protein>
<dbReference type="InterPro" id="IPR020835">
    <property type="entry name" value="Catalase_sf"/>
</dbReference>
<dbReference type="Pfam" id="PF00199">
    <property type="entry name" value="Catalase"/>
    <property type="match status" value="1"/>
</dbReference>
<keyword evidence="4 8" id="KW-0349">Heme</keyword>
<keyword evidence="5 8" id="KW-0479">Metal-binding</keyword>
<dbReference type="EMBL" id="HG322949">
    <property type="protein sequence ID" value="CDG81100.1"/>
    <property type="molecule type" value="Genomic_DNA"/>
</dbReference>
<organism evidence="12 13">
    <name type="scientific">Janthinobacterium agaricidamnosum NBRC 102515 = DSM 9628</name>
    <dbReference type="NCBI Taxonomy" id="1349767"/>
    <lineage>
        <taxon>Bacteria</taxon>
        <taxon>Pseudomonadati</taxon>
        <taxon>Pseudomonadota</taxon>
        <taxon>Betaproteobacteria</taxon>
        <taxon>Burkholderiales</taxon>
        <taxon>Oxalobacteraceae</taxon>
        <taxon>Janthinobacterium</taxon>
    </lineage>
</organism>
<keyword evidence="6 8" id="KW-0560">Oxidoreductase</keyword>
<keyword evidence="13" id="KW-1185">Reference proteome</keyword>
<dbReference type="GO" id="GO:0046872">
    <property type="term" value="F:metal ion binding"/>
    <property type="evidence" value="ECO:0007669"/>
    <property type="project" value="UniProtKB-KW"/>
</dbReference>
<comment type="function">
    <text evidence="1">Decomposes hydrogen peroxide into water and oxygen; serves to protect cells from the toxic effects of hydrogen peroxide.</text>
</comment>
<dbReference type="InterPro" id="IPR011614">
    <property type="entry name" value="Catalase_core"/>
</dbReference>
<feature type="active site" evidence="9">
    <location>
        <position position="29"/>
    </location>
</feature>
<evidence type="ECO:0000256" key="4">
    <source>
        <dbReference type="ARBA" id="ARBA00022617"/>
    </source>
</evidence>
<sequence length="307" mass="31871">MHPPPPGPADLVDALNNTFGQHPGKRASHAKGFCASGEFIPADGLSKLVDSPLFGAGPLKAILRFSIGGGNPAASDKSRSVRGLAIRLQGAAEKYDLVLVSEPVFFAATPASFVSFLAARVADPLTKKPDPAKLAAHNAAFPDGLLQASLLASHAAPASYATSAYFSNNAFVFTAADGTRTTARIVVEPAAGTHYLSVDDERSLPDDFLEDELAARLVQGRASFTLYAQLPADGDPLDDPSRPWQGAGRVALGQLHVTALAGSDLCDGLEFVPLILPRGIAPSDDPILLARAAAYAVSLARRSTAPA</sequence>
<comment type="cofactor">
    <cofactor evidence="8">
        <name>heme</name>
        <dbReference type="ChEBI" id="CHEBI:30413"/>
    </cofactor>
</comment>
<evidence type="ECO:0000256" key="2">
    <source>
        <dbReference type="ARBA" id="ARBA00005329"/>
    </source>
</evidence>
<dbReference type="PATRIC" id="fig|1349767.4.peg.2154"/>
<gene>
    <name evidence="12" type="ORF">GJA_440</name>
</gene>
<dbReference type="AlphaFoldDB" id="W0V0I0"/>
<dbReference type="GO" id="GO:0042744">
    <property type="term" value="P:hydrogen peroxide catabolic process"/>
    <property type="evidence" value="ECO:0007669"/>
    <property type="project" value="TreeGrafter"/>
</dbReference>
<keyword evidence="3 8" id="KW-0575">Peroxidase</keyword>
<feature type="binding site" description="axial binding residue" evidence="10">
    <location>
        <position position="295"/>
    </location>
    <ligand>
        <name>heme</name>
        <dbReference type="ChEBI" id="CHEBI:30413"/>
    </ligand>
    <ligandPart>
        <name>Fe</name>
        <dbReference type="ChEBI" id="CHEBI:18248"/>
    </ligandPart>
</feature>
<dbReference type="Proteomes" id="UP000027604">
    <property type="component" value="Chromosome I"/>
</dbReference>
<evidence type="ECO:0000256" key="6">
    <source>
        <dbReference type="ARBA" id="ARBA00023002"/>
    </source>
</evidence>
<dbReference type="EC" id="1.11.1.-" evidence="8"/>
<evidence type="ECO:0000256" key="3">
    <source>
        <dbReference type="ARBA" id="ARBA00022559"/>
    </source>
</evidence>
<name>W0V0I0_9BURK</name>
<dbReference type="RefSeq" id="WP_051780169.1">
    <property type="nucleotide sequence ID" value="NZ_BCTH01000023.1"/>
</dbReference>
<dbReference type="Gene3D" id="1.20.1280.120">
    <property type="match status" value="1"/>
</dbReference>
<evidence type="ECO:0000259" key="11">
    <source>
        <dbReference type="SMART" id="SM01060"/>
    </source>
</evidence>
<dbReference type="PANTHER" id="PTHR11465:SF9">
    <property type="entry name" value="CATALASE"/>
    <property type="match status" value="1"/>
</dbReference>
<evidence type="ECO:0000256" key="5">
    <source>
        <dbReference type="ARBA" id="ARBA00022723"/>
    </source>
</evidence>
<evidence type="ECO:0000313" key="13">
    <source>
        <dbReference type="Proteomes" id="UP000027604"/>
    </source>
</evidence>
<reference evidence="12 13" key="1">
    <citation type="journal article" date="2015" name="Genome Announc.">
        <title>Genome Sequence of Mushroom Soft-Rot Pathogen Janthinobacterium agaricidamnosum.</title>
        <authorList>
            <person name="Graupner K."/>
            <person name="Lackner G."/>
            <person name="Hertweck C."/>
        </authorList>
    </citation>
    <scope>NUCLEOTIDE SEQUENCE [LARGE SCALE GENOMIC DNA]</scope>
    <source>
        <strain evidence="13">NBRC 102515 / DSM 9628</strain>
    </source>
</reference>
<accession>W0V0I0</accession>
<evidence type="ECO:0000256" key="8">
    <source>
        <dbReference type="PIRNR" id="PIRNR000296"/>
    </source>
</evidence>
<dbReference type="GO" id="GO:0005737">
    <property type="term" value="C:cytoplasm"/>
    <property type="evidence" value="ECO:0007669"/>
    <property type="project" value="TreeGrafter"/>
</dbReference>
<comment type="function">
    <text evidence="8">Has an organic peroxide-dependent peroxidase activity.</text>
</comment>
<comment type="similarity">
    <text evidence="2 8">Belongs to the catalase family.</text>
</comment>
<dbReference type="SUPFAM" id="SSF56634">
    <property type="entry name" value="Heme-dependent catalase-like"/>
    <property type="match status" value="1"/>
</dbReference>
<dbReference type="KEGG" id="jag:GJA_440"/>
<dbReference type="STRING" id="1349767.GJA_440"/>
<evidence type="ECO:0000256" key="1">
    <source>
        <dbReference type="ARBA" id="ARBA00002974"/>
    </source>
</evidence>
<dbReference type="OrthoDB" id="255727at2"/>
<dbReference type="CDD" id="cd08153">
    <property type="entry name" value="srpA_like"/>
    <property type="match status" value="1"/>
</dbReference>
<evidence type="ECO:0000256" key="9">
    <source>
        <dbReference type="PIRSR" id="PIRSR000296-1"/>
    </source>
</evidence>
<dbReference type="SMART" id="SM01060">
    <property type="entry name" value="Catalase"/>
    <property type="match status" value="1"/>
</dbReference>
<dbReference type="GO" id="GO:0004096">
    <property type="term" value="F:catalase activity"/>
    <property type="evidence" value="ECO:0007669"/>
    <property type="project" value="InterPro"/>
</dbReference>
<dbReference type="GO" id="GO:0042542">
    <property type="term" value="P:response to hydrogen peroxide"/>
    <property type="evidence" value="ECO:0007669"/>
    <property type="project" value="TreeGrafter"/>
</dbReference>
<dbReference type="PIRSF" id="PIRSF000296">
    <property type="entry name" value="SrpA"/>
    <property type="match status" value="1"/>
</dbReference>